<keyword evidence="3" id="KW-0863">Zinc-finger</keyword>
<dbReference type="eggNOG" id="ENOG502QUY5">
    <property type="taxonomic scope" value="Eukaryota"/>
</dbReference>
<proteinExistence type="predicted"/>
<sequence length="433" mass="47080">MPPDPEPTDGQCSKCGKASAPDQPNPAKESAEDGDQTATEEAAVPATPHCECKEVDASTEVVLMDIDNDLTTNEQMPSVAELEQAKPKPKSKRELKEEPEEKEDPEVKEEKEEEAEDKKPEVEEEQIKPPATPPPVNVEEEEKPSTESSSSKVKQEDLTPSSPEAPPTPVQRTGKITRSSLNGTANQAGTRTPTIMKRLRKSTRFKAKQTGTRGNASGNAGQANGHNNGPNGSAGTSVHHLSGAGNHPSNSNKHGKSGTGGPGAASGARNRRTLFKRPAQKTPKVQACTKFVKSVFYKGSYMQIGDIVSIVDGEQNLYYAQIRGLLVDAYCEKSAFLTWLIPTQDSPDPQEGFDPATYLIGPDEELSRKLCYLEFVMHAPSNYYYDRSTPFPLPDVDEYTAQRSGGYIWTRLPVVKREKEKERSGHKTGGGAS</sequence>
<dbReference type="PhylomeDB" id="B3MYP5"/>
<comment type="subcellular location">
    <subcellularLocation>
        <location evidence="1">Nucleus</location>
    </subcellularLocation>
</comment>
<dbReference type="PANTHER" id="PTHR13340:SF2">
    <property type="entry name" value="GATA ZINC FINGER DOMAIN-CONTAINING PROTEIN 1"/>
    <property type="match status" value="1"/>
</dbReference>
<dbReference type="GeneID" id="6504851"/>
<evidence type="ECO:0000256" key="2">
    <source>
        <dbReference type="ARBA" id="ARBA00022723"/>
    </source>
</evidence>
<dbReference type="AlphaFoldDB" id="B3MYP5"/>
<dbReference type="GO" id="GO:0006325">
    <property type="term" value="P:chromatin organization"/>
    <property type="evidence" value="ECO:0007669"/>
    <property type="project" value="TreeGrafter"/>
</dbReference>
<feature type="compositionally biased region" description="Low complexity" evidence="6">
    <location>
        <begin position="214"/>
        <end position="231"/>
    </location>
</feature>
<dbReference type="InterPro" id="IPR039050">
    <property type="entry name" value="GATAD1"/>
</dbReference>
<evidence type="ECO:0000313" key="8">
    <source>
        <dbReference type="Proteomes" id="UP000007801"/>
    </source>
</evidence>
<dbReference type="PANTHER" id="PTHR13340">
    <property type="entry name" value="GATA ZINC FINGER DOMAIN-CONTAINING"/>
    <property type="match status" value="1"/>
</dbReference>
<feature type="region of interest" description="Disordered" evidence="6">
    <location>
        <begin position="64"/>
        <end position="268"/>
    </location>
</feature>
<evidence type="ECO:0000256" key="4">
    <source>
        <dbReference type="ARBA" id="ARBA00022833"/>
    </source>
</evidence>
<dbReference type="KEGG" id="dan:6504851"/>
<keyword evidence="8" id="KW-1185">Reference proteome</keyword>
<gene>
    <name evidence="7" type="primary">Dana\GF22185</name>
    <name evidence="7" type="synonym">dana_GLEANR_6164</name>
    <name evidence="7" type="ORF">GF22185</name>
</gene>
<evidence type="ECO:0000256" key="3">
    <source>
        <dbReference type="ARBA" id="ARBA00022771"/>
    </source>
</evidence>
<dbReference type="EMBL" id="CH902632">
    <property type="protein sequence ID" value="EDV32739.1"/>
    <property type="molecule type" value="Genomic_DNA"/>
</dbReference>
<name>B3MYP5_DROAN</name>
<dbReference type="STRING" id="7217.B3MYP5"/>
<dbReference type="OMA" id="NERMPTV"/>
<dbReference type="OrthoDB" id="9994231at2759"/>
<dbReference type="HOGENOM" id="CLU_045595_0_0_1"/>
<feature type="compositionally biased region" description="Basic residues" evidence="6">
    <location>
        <begin position="197"/>
        <end position="207"/>
    </location>
</feature>
<keyword evidence="5" id="KW-0539">Nucleus</keyword>
<feature type="region of interest" description="Disordered" evidence="6">
    <location>
        <begin position="1"/>
        <end position="51"/>
    </location>
</feature>
<evidence type="ECO:0008006" key="9">
    <source>
        <dbReference type="Google" id="ProtNLM"/>
    </source>
</evidence>
<protein>
    <recommendedName>
        <fullName evidence="9">GATA zinc finger domain-containing protein 1</fullName>
    </recommendedName>
</protein>
<dbReference type="Proteomes" id="UP000007801">
    <property type="component" value="Unassembled WGS sequence"/>
</dbReference>
<evidence type="ECO:0000256" key="6">
    <source>
        <dbReference type="SAM" id="MobiDB-lite"/>
    </source>
</evidence>
<feature type="compositionally biased region" description="Polar residues" evidence="6">
    <location>
        <begin position="170"/>
        <end position="193"/>
    </location>
</feature>
<feature type="compositionally biased region" description="Acidic residues" evidence="6">
    <location>
        <begin position="97"/>
        <end position="115"/>
    </location>
</feature>
<keyword evidence="4" id="KW-0862">Zinc</keyword>
<reference evidence="7 8" key="1">
    <citation type="journal article" date="2007" name="Nature">
        <title>Evolution of genes and genomes on the Drosophila phylogeny.</title>
        <authorList>
            <consortium name="Drosophila 12 Genomes Consortium"/>
            <person name="Clark A.G."/>
            <person name="Eisen M.B."/>
            <person name="Smith D.R."/>
            <person name="Bergman C.M."/>
            <person name="Oliver B."/>
            <person name="Markow T.A."/>
            <person name="Kaufman T.C."/>
            <person name="Kellis M."/>
            <person name="Gelbart W."/>
            <person name="Iyer V.N."/>
            <person name="Pollard D.A."/>
            <person name="Sackton T.B."/>
            <person name="Larracuente A.M."/>
            <person name="Singh N.D."/>
            <person name="Abad J.P."/>
            <person name="Abt D.N."/>
            <person name="Adryan B."/>
            <person name="Aguade M."/>
            <person name="Akashi H."/>
            <person name="Anderson W.W."/>
            <person name="Aquadro C.F."/>
            <person name="Ardell D.H."/>
            <person name="Arguello R."/>
            <person name="Artieri C.G."/>
            <person name="Barbash D.A."/>
            <person name="Barker D."/>
            <person name="Barsanti P."/>
            <person name="Batterham P."/>
            <person name="Batzoglou S."/>
            <person name="Begun D."/>
            <person name="Bhutkar A."/>
            <person name="Blanco E."/>
            <person name="Bosak S.A."/>
            <person name="Bradley R.K."/>
            <person name="Brand A.D."/>
            <person name="Brent M.R."/>
            <person name="Brooks A.N."/>
            <person name="Brown R.H."/>
            <person name="Butlin R.K."/>
            <person name="Caggese C."/>
            <person name="Calvi B.R."/>
            <person name="Bernardo de Carvalho A."/>
            <person name="Caspi A."/>
            <person name="Castrezana S."/>
            <person name="Celniker S.E."/>
            <person name="Chang J.L."/>
            <person name="Chapple C."/>
            <person name="Chatterji S."/>
            <person name="Chinwalla A."/>
            <person name="Civetta A."/>
            <person name="Clifton S.W."/>
            <person name="Comeron J.M."/>
            <person name="Costello J.C."/>
            <person name="Coyne J.A."/>
            <person name="Daub J."/>
            <person name="David R.G."/>
            <person name="Delcher A.L."/>
            <person name="Delehaunty K."/>
            <person name="Do C.B."/>
            <person name="Ebling H."/>
            <person name="Edwards K."/>
            <person name="Eickbush T."/>
            <person name="Evans J.D."/>
            <person name="Filipski A."/>
            <person name="Findeiss S."/>
            <person name="Freyhult E."/>
            <person name="Fulton L."/>
            <person name="Fulton R."/>
            <person name="Garcia A.C."/>
            <person name="Gardiner A."/>
            <person name="Garfield D.A."/>
            <person name="Garvin B.E."/>
            <person name="Gibson G."/>
            <person name="Gilbert D."/>
            <person name="Gnerre S."/>
            <person name="Godfrey J."/>
            <person name="Good R."/>
            <person name="Gotea V."/>
            <person name="Gravely B."/>
            <person name="Greenberg A.J."/>
            <person name="Griffiths-Jones S."/>
            <person name="Gross S."/>
            <person name="Guigo R."/>
            <person name="Gustafson E.A."/>
            <person name="Haerty W."/>
            <person name="Hahn M.W."/>
            <person name="Halligan D.L."/>
            <person name="Halpern A.L."/>
            <person name="Halter G.M."/>
            <person name="Han M.V."/>
            <person name="Heger A."/>
            <person name="Hillier L."/>
            <person name="Hinrichs A.S."/>
            <person name="Holmes I."/>
            <person name="Hoskins R.A."/>
            <person name="Hubisz M.J."/>
            <person name="Hultmark D."/>
            <person name="Huntley M.A."/>
            <person name="Jaffe D.B."/>
            <person name="Jagadeeshan S."/>
            <person name="Jeck W.R."/>
            <person name="Johnson J."/>
            <person name="Jones C.D."/>
            <person name="Jordan W.C."/>
            <person name="Karpen G.H."/>
            <person name="Kataoka E."/>
            <person name="Keightley P.D."/>
            <person name="Kheradpour P."/>
            <person name="Kirkness E.F."/>
            <person name="Koerich L.B."/>
            <person name="Kristiansen K."/>
            <person name="Kudrna D."/>
            <person name="Kulathinal R.J."/>
            <person name="Kumar S."/>
            <person name="Kwok R."/>
            <person name="Lander E."/>
            <person name="Langley C.H."/>
            <person name="Lapoint R."/>
            <person name="Lazzaro B.P."/>
            <person name="Lee S.J."/>
            <person name="Levesque L."/>
            <person name="Li R."/>
            <person name="Lin C.F."/>
            <person name="Lin M.F."/>
            <person name="Lindblad-Toh K."/>
            <person name="Llopart A."/>
            <person name="Long M."/>
            <person name="Low L."/>
            <person name="Lozovsky E."/>
            <person name="Lu J."/>
            <person name="Luo M."/>
            <person name="Machado C.A."/>
            <person name="Makalowski W."/>
            <person name="Marzo M."/>
            <person name="Matsuda M."/>
            <person name="Matzkin L."/>
            <person name="McAllister B."/>
            <person name="McBride C.S."/>
            <person name="McKernan B."/>
            <person name="McKernan K."/>
            <person name="Mendez-Lago M."/>
            <person name="Minx P."/>
            <person name="Mollenhauer M.U."/>
            <person name="Montooth K."/>
            <person name="Mount S.M."/>
            <person name="Mu X."/>
            <person name="Myers E."/>
            <person name="Negre B."/>
            <person name="Newfeld S."/>
            <person name="Nielsen R."/>
            <person name="Noor M.A."/>
            <person name="O'Grady P."/>
            <person name="Pachter L."/>
            <person name="Papaceit M."/>
            <person name="Parisi M.J."/>
            <person name="Parisi M."/>
            <person name="Parts L."/>
            <person name="Pedersen J.S."/>
            <person name="Pesole G."/>
            <person name="Phillippy A.M."/>
            <person name="Ponting C.P."/>
            <person name="Pop M."/>
            <person name="Porcelli D."/>
            <person name="Powell J.R."/>
            <person name="Prohaska S."/>
            <person name="Pruitt K."/>
            <person name="Puig M."/>
            <person name="Quesneville H."/>
            <person name="Ram K.R."/>
            <person name="Rand D."/>
            <person name="Rasmussen M.D."/>
            <person name="Reed L.K."/>
            <person name="Reenan R."/>
            <person name="Reily A."/>
            <person name="Remington K.A."/>
            <person name="Rieger T.T."/>
            <person name="Ritchie M.G."/>
            <person name="Robin C."/>
            <person name="Rogers Y.H."/>
            <person name="Rohde C."/>
            <person name="Rozas J."/>
            <person name="Rubenfield M.J."/>
            <person name="Ruiz A."/>
            <person name="Russo S."/>
            <person name="Salzberg S.L."/>
            <person name="Sanchez-Gracia A."/>
            <person name="Saranga D.J."/>
            <person name="Sato H."/>
            <person name="Schaeffer S.W."/>
            <person name="Schatz M.C."/>
            <person name="Schlenke T."/>
            <person name="Schwartz R."/>
            <person name="Segarra C."/>
            <person name="Singh R.S."/>
            <person name="Sirot L."/>
            <person name="Sirota M."/>
            <person name="Sisneros N.B."/>
            <person name="Smith C.D."/>
            <person name="Smith T.F."/>
            <person name="Spieth J."/>
            <person name="Stage D.E."/>
            <person name="Stark A."/>
            <person name="Stephan W."/>
            <person name="Strausberg R.L."/>
            <person name="Strempel S."/>
            <person name="Sturgill D."/>
            <person name="Sutton G."/>
            <person name="Sutton G.G."/>
            <person name="Tao W."/>
            <person name="Teichmann S."/>
            <person name="Tobari Y.N."/>
            <person name="Tomimura Y."/>
            <person name="Tsolas J.M."/>
            <person name="Valente V.L."/>
            <person name="Venter E."/>
            <person name="Venter J.C."/>
            <person name="Vicario S."/>
            <person name="Vieira F.G."/>
            <person name="Vilella A.J."/>
            <person name="Villasante A."/>
            <person name="Walenz B."/>
            <person name="Wang J."/>
            <person name="Wasserman M."/>
            <person name="Watts T."/>
            <person name="Wilson D."/>
            <person name="Wilson R.K."/>
            <person name="Wing R.A."/>
            <person name="Wolfner M.F."/>
            <person name="Wong A."/>
            <person name="Wong G.K."/>
            <person name="Wu C.I."/>
            <person name="Wu G."/>
            <person name="Yamamoto D."/>
            <person name="Yang H.P."/>
            <person name="Yang S.P."/>
            <person name="Yorke J.A."/>
            <person name="Yoshida K."/>
            <person name="Zdobnov E."/>
            <person name="Zhang P."/>
            <person name="Zhang Y."/>
            <person name="Zimin A.V."/>
            <person name="Baldwin J."/>
            <person name="Abdouelleil A."/>
            <person name="Abdulkadir J."/>
            <person name="Abebe A."/>
            <person name="Abera B."/>
            <person name="Abreu J."/>
            <person name="Acer S.C."/>
            <person name="Aftuck L."/>
            <person name="Alexander A."/>
            <person name="An P."/>
            <person name="Anderson E."/>
            <person name="Anderson S."/>
            <person name="Arachi H."/>
            <person name="Azer M."/>
            <person name="Bachantsang P."/>
            <person name="Barry A."/>
            <person name="Bayul T."/>
            <person name="Berlin A."/>
            <person name="Bessette D."/>
            <person name="Bloom T."/>
            <person name="Blye J."/>
            <person name="Boguslavskiy L."/>
            <person name="Bonnet C."/>
            <person name="Boukhgalter B."/>
            <person name="Bourzgui I."/>
            <person name="Brown A."/>
            <person name="Cahill P."/>
            <person name="Channer S."/>
            <person name="Cheshatsang Y."/>
            <person name="Chuda L."/>
            <person name="Citroen M."/>
            <person name="Collymore A."/>
            <person name="Cooke P."/>
            <person name="Costello M."/>
            <person name="D'Aco K."/>
            <person name="Daza R."/>
            <person name="De Haan G."/>
            <person name="DeGray S."/>
            <person name="DeMaso C."/>
            <person name="Dhargay N."/>
            <person name="Dooley K."/>
            <person name="Dooley E."/>
            <person name="Doricent M."/>
            <person name="Dorje P."/>
            <person name="Dorjee K."/>
            <person name="Dupes A."/>
            <person name="Elong R."/>
            <person name="Falk J."/>
            <person name="Farina A."/>
            <person name="Faro S."/>
            <person name="Ferguson D."/>
            <person name="Fisher S."/>
            <person name="Foley C.D."/>
            <person name="Franke A."/>
            <person name="Friedrich D."/>
            <person name="Gadbois L."/>
            <person name="Gearin G."/>
            <person name="Gearin C.R."/>
            <person name="Giannoukos G."/>
            <person name="Goode T."/>
            <person name="Graham J."/>
            <person name="Grandbois E."/>
            <person name="Grewal S."/>
            <person name="Gyaltsen K."/>
            <person name="Hafez N."/>
            <person name="Hagos B."/>
            <person name="Hall J."/>
            <person name="Henson C."/>
            <person name="Hollinger A."/>
            <person name="Honan T."/>
            <person name="Huard M.D."/>
            <person name="Hughes L."/>
            <person name="Hurhula B."/>
            <person name="Husby M.E."/>
            <person name="Kamat A."/>
            <person name="Kanga B."/>
            <person name="Kashin S."/>
            <person name="Khazanovich D."/>
            <person name="Kisner P."/>
            <person name="Lance K."/>
            <person name="Lara M."/>
            <person name="Lee W."/>
            <person name="Lennon N."/>
            <person name="Letendre F."/>
            <person name="LeVine R."/>
            <person name="Lipovsky A."/>
            <person name="Liu X."/>
            <person name="Liu J."/>
            <person name="Liu S."/>
            <person name="Lokyitsang T."/>
            <person name="Lokyitsang Y."/>
            <person name="Lubonja R."/>
            <person name="Lui A."/>
            <person name="MacDonald P."/>
            <person name="Magnisalis V."/>
            <person name="Maru K."/>
            <person name="Matthews C."/>
            <person name="McCusker W."/>
            <person name="McDonough S."/>
            <person name="Mehta T."/>
            <person name="Meldrim J."/>
            <person name="Meneus L."/>
            <person name="Mihai O."/>
            <person name="Mihalev A."/>
            <person name="Mihova T."/>
            <person name="Mittelman R."/>
            <person name="Mlenga V."/>
            <person name="Montmayeur A."/>
            <person name="Mulrain L."/>
            <person name="Navidi A."/>
            <person name="Naylor J."/>
            <person name="Negash T."/>
            <person name="Nguyen T."/>
            <person name="Nguyen N."/>
            <person name="Nicol R."/>
            <person name="Norbu C."/>
            <person name="Norbu N."/>
            <person name="Novod N."/>
            <person name="O'Neill B."/>
            <person name="Osman S."/>
            <person name="Markiewicz E."/>
            <person name="Oyono O.L."/>
            <person name="Patti C."/>
            <person name="Phunkhang P."/>
            <person name="Pierre F."/>
            <person name="Priest M."/>
            <person name="Raghuraman S."/>
            <person name="Rege F."/>
            <person name="Reyes R."/>
            <person name="Rise C."/>
            <person name="Rogov P."/>
            <person name="Ross K."/>
            <person name="Ryan E."/>
            <person name="Settipalli S."/>
            <person name="Shea T."/>
            <person name="Sherpa N."/>
            <person name="Shi L."/>
            <person name="Shih D."/>
            <person name="Sparrow T."/>
            <person name="Spaulding J."/>
            <person name="Stalker J."/>
            <person name="Stange-Thomann N."/>
            <person name="Stavropoulos S."/>
            <person name="Stone C."/>
            <person name="Strader C."/>
            <person name="Tesfaye S."/>
            <person name="Thomson T."/>
            <person name="Thoulutsang Y."/>
            <person name="Thoulutsang D."/>
            <person name="Topham K."/>
            <person name="Topping I."/>
            <person name="Tsamla T."/>
            <person name="Vassiliev H."/>
            <person name="Vo A."/>
            <person name="Wangchuk T."/>
            <person name="Wangdi T."/>
            <person name="Weiand M."/>
            <person name="Wilkinson J."/>
            <person name="Wilson A."/>
            <person name="Yadav S."/>
            <person name="Young G."/>
            <person name="Yu Q."/>
            <person name="Zembek L."/>
            <person name="Zhong D."/>
            <person name="Zimmer A."/>
            <person name="Zwirko Z."/>
            <person name="Jaffe D.B."/>
            <person name="Alvarez P."/>
            <person name="Brockman W."/>
            <person name="Butler J."/>
            <person name="Chin C."/>
            <person name="Gnerre S."/>
            <person name="Grabherr M."/>
            <person name="Kleber M."/>
            <person name="Mauceli E."/>
            <person name="MacCallum I."/>
        </authorList>
    </citation>
    <scope>NUCLEOTIDE SEQUENCE [LARGE SCALE GENOMIC DNA]</scope>
    <source>
        <strain evidence="8">Tucson 14024-0371.13</strain>
    </source>
</reference>
<feature type="compositionally biased region" description="Low complexity" evidence="6">
    <location>
        <begin position="37"/>
        <end position="48"/>
    </location>
</feature>
<accession>B3MYP5</accession>
<evidence type="ECO:0000256" key="5">
    <source>
        <dbReference type="ARBA" id="ARBA00023242"/>
    </source>
</evidence>
<keyword evidence="2" id="KW-0479">Metal-binding</keyword>
<feature type="compositionally biased region" description="Basic and acidic residues" evidence="6">
    <location>
        <begin position="116"/>
        <end position="127"/>
    </location>
</feature>
<dbReference type="GO" id="GO:0005634">
    <property type="term" value="C:nucleus"/>
    <property type="evidence" value="ECO:0007669"/>
    <property type="project" value="UniProtKB-SubCell"/>
</dbReference>
<dbReference type="FunCoup" id="B3MYP5">
    <property type="interactions" value="35"/>
</dbReference>
<organism evidence="7 8">
    <name type="scientific">Drosophila ananassae</name>
    <name type="common">Fruit fly</name>
    <dbReference type="NCBI Taxonomy" id="7217"/>
    <lineage>
        <taxon>Eukaryota</taxon>
        <taxon>Metazoa</taxon>
        <taxon>Ecdysozoa</taxon>
        <taxon>Arthropoda</taxon>
        <taxon>Hexapoda</taxon>
        <taxon>Insecta</taxon>
        <taxon>Pterygota</taxon>
        <taxon>Neoptera</taxon>
        <taxon>Endopterygota</taxon>
        <taxon>Diptera</taxon>
        <taxon>Brachycera</taxon>
        <taxon>Muscomorpha</taxon>
        <taxon>Ephydroidea</taxon>
        <taxon>Drosophilidae</taxon>
        <taxon>Drosophila</taxon>
        <taxon>Sophophora</taxon>
    </lineage>
</organism>
<evidence type="ECO:0000256" key="1">
    <source>
        <dbReference type="ARBA" id="ARBA00004123"/>
    </source>
</evidence>
<dbReference type="GO" id="GO:0008270">
    <property type="term" value="F:zinc ion binding"/>
    <property type="evidence" value="ECO:0007669"/>
    <property type="project" value="UniProtKB-KW"/>
</dbReference>
<evidence type="ECO:0000313" key="7">
    <source>
        <dbReference type="EMBL" id="EDV32739.1"/>
    </source>
</evidence>
<dbReference type="InParanoid" id="B3MYP5"/>